<reference evidence="3" key="1">
    <citation type="journal article" date="2019" name="Int. J. Syst. Evol. Microbiol.">
        <title>The Global Catalogue of Microorganisms (GCM) 10K type strain sequencing project: providing services to taxonomists for standard genome sequencing and annotation.</title>
        <authorList>
            <consortium name="The Broad Institute Genomics Platform"/>
            <consortium name="The Broad Institute Genome Sequencing Center for Infectious Disease"/>
            <person name="Wu L."/>
            <person name="Ma J."/>
        </authorList>
    </citation>
    <scope>NUCLEOTIDE SEQUENCE [LARGE SCALE GENOMIC DNA]</scope>
    <source>
        <strain evidence="3">CGMCC 1.15795</strain>
    </source>
</reference>
<keyword evidence="3" id="KW-1185">Reference proteome</keyword>
<dbReference type="PANTHER" id="PTHR43685:SF11">
    <property type="entry name" value="GLYCOSYLTRANSFERASE TAGX-RELATED"/>
    <property type="match status" value="1"/>
</dbReference>
<dbReference type="InterPro" id="IPR001173">
    <property type="entry name" value="Glyco_trans_2-like"/>
</dbReference>
<dbReference type="Pfam" id="PF00535">
    <property type="entry name" value="Glycos_transf_2"/>
    <property type="match status" value="1"/>
</dbReference>
<protein>
    <submittedName>
        <fullName evidence="2">Glycosyltransferase family 2 protein</fullName>
    </submittedName>
</protein>
<dbReference type="Proteomes" id="UP001597197">
    <property type="component" value="Unassembled WGS sequence"/>
</dbReference>
<sequence>MAAFPTRFPTSAPTIAALPDSAARPLWSVMIPVYNCAAYLEDTLHSVLEQDLGADVMQIQVVDDASTDIDVEALVKIIGQGRVDYFRQPANVGSLRNFETCLNHANGHLVHLLHGDDRIGADFYAKMTALHQRYPEIGAAFSRYASISEDGDRLSLPAVVAEEGILDNWLARIAQHQPIQYACMTVRREVYEKLGSFYGTSYGEDWEMWVRIARYYPVAYTPEILADYRIRAHSITWEKSRNNQLVPDLLNVLGRIQSHLPKQGSQQIIESSKKYCAHMMVYNTYKVLKELKDIRLARIQIKQALDLSSHYSIYLSIAKLWVKYAVEY</sequence>
<dbReference type="InterPro" id="IPR029044">
    <property type="entry name" value="Nucleotide-diphossugar_trans"/>
</dbReference>
<gene>
    <name evidence="2" type="ORF">ACFSDX_19940</name>
</gene>
<evidence type="ECO:0000313" key="2">
    <source>
        <dbReference type="EMBL" id="MFD1874719.1"/>
    </source>
</evidence>
<evidence type="ECO:0000313" key="3">
    <source>
        <dbReference type="Proteomes" id="UP001597197"/>
    </source>
</evidence>
<feature type="domain" description="Glycosyltransferase 2-like" evidence="1">
    <location>
        <begin position="28"/>
        <end position="193"/>
    </location>
</feature>
<dbReference type="PANTHER" id="PTHR43685">
    <property type="entry name" value="GLYCOSYLTRANSFERASE"/>
    <property type="match status" value="1"/>
</dbReference>
<accession>A0ABW4QZ91</accession>
<proteinExistence type="predicted"/>
<organism evidence="2 3">
    <name type="scientific">Hymenobacter bucti</name>
    <dbReference type="NCBI Taxonomy" id="1844114"/>
    <lineage>
        <taxon>Bacteria</taxon>
        <taxon>Pseudomonadati</taxon>
        <taxon>Bacteroidota</taxon>
        <taxon>Cytophagia</taxon>
        <taxon>Cytophagales</taxon>
        <taxon>Hymenobacteraceae</taxon>
        <taxon>Hymenobacter</taxon>
    </lineage>
</organism>
<dbReference type="Gene3D" id="3.90.550.10">
    <property type="entry name" value="Spore Coat Polysaccharide Biosynthesis Protein SpsA, Chain A"/>
    <property type="match status" value="1"/>
</dbReference>
<dbReference type="InterPro" id="IPR050834">
    <property type="entry name" value="Glycosyltransf_2"/>
</dbReference>
<name>A0ABW4QZ91_9BACT</name>
<dbReference type="RefSeq" id="WP_382316767.1">
    <property type="nucleotide sequence ID" value="NZ_JBHUFD010000018.1"/>
</dbReference>
<comment type="caution">
    <text evidence="2">The sequence shown here is derived from an EMBL/GenBank/DDBJ whole genome shotgun (WGS) entry which is preliminary data.</text>
</comment>
<dbReference type="EMBL" id="JBHUFD010000018">
    <property type="protein sequence ID" value="MFD1874719.1"/>
    <property type="molecule type" value="Genomic_DNA"/>
</dbReference>
<dbReference type="SUPFAM" id="SSF53448">
    <property type="entry name" value="Nucleotide-diphospho-sugar transferases"/>
    <property type="match status" value="1"/>
</dbReference>
<evidence type="ECO:0000259" key="1">
    <source>
        <dbReference type="Pfam" id="PF00535"/>
    </source>
</evidence>